<feature type="binding site" description="in other chain" evidence="13">
    <location>
        <position position="174"/>
    </location>
    <ligand>
        <name>deamido-NAD(+)</name>
        <dbReference type="ChEBI" id="CHEBI:58437"/>
        <note>ligand shared between two neighboring subunits</note>
    </ligand>
</feature>
<dbReference type="GO" id="GO:0003952">
    <property type="term" value="F:NAD+ synthase (glutamine-hydrolyzing) activity"/>
    <property type="evidence" value="ECO:0007669"/>
    <property type="project" value="InterPro"/>
</dbReference>
<feature type="binding site" description="in other chain" evidence="13">
    <location>
        <begin position="261"/>
        <end position="262"/>
    </location>
    <ligand>
        <name>deamido-NAD(+)</name>
        <dbReference type="ChEBI" id="CHEBI:58437"/>
        <note>ligand shared between two neighboring subunits</note>
    </ligand>
</feature>
<protein>
    <recommendedName>
        <fullName evidence="12 13">NH(3)-dependent NAD(+) synthetase</fullName>
        <ecNumber evidence="11 13">6.3.1.5</ecNumber>
    </recommendedName>
</protein>
<dbReference type="RefSeq" id="WP_034571478.1">
    <property type="nucleotide sequence ID" value="NZ_JQBS01000007.1"/>
</dbReference>
<dbReference type="NCBIfam" id="TIGR00552">
    <property type="entry name" value="nadE"/>
    <property type="match status" value="1"/>
</dbReference>
<accession>A0A0R2HWM3</accession>
<comment type="function">
    <text evidence="10 13">Catalyzes the ATP-dependent amidation of deamido-NAD to form NAD. Uses ammonia as a nitrogen source.</text>
</comment>
<comment type="similarity">
    <text evidence="1 13 14">Belongs to the NAD synthetase family.</text>
</comment>
<feature type="binding site" evidence="13">
    <location>
        <position position="166"/>
    </location>
    <ligand>
        <name>Mg(2+)</name>
        <dbReference type="ChEBI" id="CHEBI:18420"/>
    </ligand>
</feature>
<name>A0A0R2HWM3_CARDV</name>
<dbReference type="GO" id="GO:0008795">
    <property type="term" value="F:NAD+ synthase activity"/>
    <property type="evidence" value="ECO:0007669"/>
    <property type="project" value="UniProtKB-UniRule"/>
</dbReference>
<keyword evidence="6 13" id="KW-0067">ATP-binding</keyword>
<dbReference type="Pfam" id="PF02540">
    <property type="entry name" value="NAD_synthase"/>
    <property type="match status" value="1"/>
</dbReference>
<dbReference type="CDD" id="cd00553">
    <property type="entry name" value="NAD_synthase"/>
    <property type="match status" value="1"/>
</dbReference>
<dbReference type="NCBIfam" id="NF001979">
    <property type="entry name" value="PRK00768.1"/>
    <property type="match status" value="1"/>
</dbReference>
<dbReference type="HAMAP" id="MF_00193">
    <property type="entry name" value="NadE_ammonia_dep"/>
    <property type="match status" value="1"/>
</dbReference>
<evidence type="ECO:0000256" key="8">
    <source>
        <dbReference type="ARBA" id="ARBA00023027"/>
    </source>
</evidence>
<evidence type="ECO:0000259" key="16">
    <source>
        <dbReference type="Pfam" id="PF02540"/>
    </source>
</evidence>
<proteinExistence type="inferred from homology"/>
<evidence type="ECO:0000256" key="15">
    <source>
        <dbReference type="RuleBase" id="RU003812"/>
    </source>
</evidence>
<keyword evidence="7 13" id="KW-0460">Magnesium</keyword>
<keyword evidence="18" id="KW-1185">Reference proteome</keyword>
<dbReference type="GO" id="GO:0046872">
    <property type="term" value="F:metal ion binding"/>
    <property type="evidence" value="ECO:0007669"/>
    <property type="project" value="UniProtKB-KW"/>
</dbReference>
<comment type="pathway">
    <text evidence="13">Cofactor biosynthesis; NAD(+) biosynthesis; NAD(+) from deamido-NAD(+) (ammonia route): step 1/1.</text>
</comment>
<evidence type="ECO:0000256" key="1">
    <source>
        <dbReference type="ARBA" id="ARBA00005859"/>
    </source>
</evidence>
<dbReference type="FunFam" id="3.40.50.620:FF:000015">
    <property type="entry name" value="NH(3)-dependent NAD(+) synthetase"/>
    <property type="match status" value="1"/>
</dbReference>
<evidence type="ECO:0000256" key="14">
    <source>
        <dbReference type="RuleBase" id="RU003811"/>
    </source>
</evidence>
<dbReference type="PANTHER" id="PTHR23090">
    <property type="entry name" value="NH 3 /GLUTAMINE-DEPENDENT NAD + SYNTHETASE"/>
    <property type="match status" value="1"/>
</dbReference>
<feature type="binding site" evidence="13">
    <location>
        <position position="190"/>
    </location>
    <ligand>
        <name>ATP</name>
        <dbReference type="ChEBI" id="CHEBI:30616"/>
    </ligand>
</feature>
<dbReference type="GO" id="GO:0004359">
    <property type="term" value="F:glutaminase activity"/>
    <property type="evidence" value="ECO:0007669"/>
    <property type="project" value="InterPro"/>
</dbReference>
<dbReference type="PANTHER" id="PTHR23090:SF7">
    <property type="entry name" value="NH(3)-DEPENDENT NAD(+) SYNTHETASE"/>
    <property type="match status" value="1"/>
</dbReference>
<evidence type="ECO:0000256" key="12">
    <source>
        <dbReference type="ARBA" id="ARBA00070926"/>
    </source>
</evidence>
<dbReference type="AlphaFoldDB" id="A0A0R2HWM3"/>
<dbReference type="InterPro" id="IPR022310">
    <property type="entry name" value="NAD/GMP_synthase"/>
</dbReference>
<keyword evidence="4 13" id="KW-0479">Metal-binding</keyword>
<dbReference type="Proteomes" id="UP000051658">
    <property type="component" value="Unassembled WGS sequence"/>
</dbReference>
<dbReference type="EC" id="6.3.1.5" evidence="11 13"/>
<evidence type="ECO:0000256" key="5">
    <source>
        <dbReference type="ARBA" id="ARBA00022741"/>
    </source>
</evidence>
<evidence type="ECO:0000256" key="6">
    <source>
        <dbReference type="ARBA" id="ARBA00022840"/>
    </source>
</evidence>
<dbReference type="InterPro" id="IPR014729">
    <property type="entry name" value="Rossmann-like_a/b/a_fold"/>
</dbReference>
<evidence type="ECO:0000313" key="17">
    <source>
        <dbReference type="EMBL" id="KRN57155.1"/>
    </source>
</evidence>
<evidence type="ECO:0000256" key="10">
    <source>
        <dbReference type="ARBA" id="ARBA00055966"/>
    </source>
</evidence>
<sequence>MSNLQNQIITEMKVKSIIDPQEEIRMSIDFLKNYLRKYPFLKTLVLGISGGQDSTLTGKLSQMAITELREETGNSAYKFIAVRLPYGQQTDEKDAMDAIEFIAADQVLRVDIKPAVDANMKVLLGIDVPVSDFDKGNIKARERMIAQYAIAGAYQGAVVGTDHSAESITGFYTKFGDGGTDINPIFRLNKRQGRQLLEELGAPMHLYVKTPTADLEDNKPGLADEVALGVTYDDIDNYLEGKKIETKIADRIEAWYLKTQHKRHLPINVFDDFWKK</sequence>
<feature type="binding site" evidence="13">
    <location>
        <begin position="47"/>
        <end position="54"/>
    </location>
    <ligand>
        <name>ATP</name>
        <dbReference type="ChEBI" id="CHEBI:30616"/>
    </ligand>
</feature>
<dbReference type="GO" id="GO:0005737">
    <property type="term" value="C:cytoplasm"/>
    <property type="evidence" value="ECO:0007669"/>
    <property type="project" value="InterPro"/>
</dbReference>
<dbReference type="eggNOG" id="COG0171">
    <property type="taxonomic scope" value="Bacteria"/>
</dbReference>
<gene>
    <name evidence="13" type="primary">nadE</name>
    <name evidence="17" type="ORF">IV74_GL000133</name>
</gene>
<comment type="caution">
    <text evidence="17">The sequence shown here is derived from an EMBL/GenBank/DDBJ whole genome shotgun (WGS) entry which is preliminary data.</text>
</comment>
<reference evidence="17 18" key="1">
    <citation type="journal article" date="2015" name="Genome Announc.">
        <title>Expanding the biotechnology potential of lactobacilli through comparative genomics of 213 strains and associated genera.</title>
        <authorList>
            <person name="Sun Z."/>
            <person name="Harris H.M."/>
            <person name="McCann A."/>
            <person name="Guo C."/>
            <person name="Argimon S."/>
            <person name="Zhang W."/>
            <person name="Yang X."/>
            <person name="Jeffery I.B."/>
            <person name="Cooney J.C."/>
            <person name="Kagawa T.F."/>
            <person name="Liu W."/>
            <person name="Song Y."/>
            <person name="Salvetti E."/>
            <person name="Wrobel A."/>
            <person name="Rasinkangas P."/>
            <person name="Parkhill J."/>
            <person name="Rea M.C."/>
            <person name="O'Sullivan O."/>
            <person name="Ritari J."/>
            <person name="Douillard F.P."/>
            <person name="Paul Ross R."/>
            <person name="Yang R."/>
            <person name="Briner A.E."/>
            <person name="Felis G.E."/>
            <person name="de Vos W.M."/>
            <person name="Barrangou R."/>
            <person name="Klaenhammer T.R."/>
            <person name="Caufield P.W."/>
            <person name="Cui Y."/>
            <person name="Zhang H."/>
            <person name="O'Toole P.W."/>
        </authorList>
    </citation>
    <scope>NUCLEOTIDE SEQUENCE [LARGE SCALE GENOMIC DNA]</scope>
    <source>
        <strain evidence="17 18">DSM 20623</strain>
    </source>
</reference>
<dbReference type="SUPFAM" id="SSF52402">
    <property type="entry name" value="Adenine nucleotide alpha hydrolases-like"/>
    <property type="match status" value="1"/>
</dbReference>
<evidence type="ECO:0000256" key="11">
    <source>
        <dbReference type="ARBA" id="ARBA00066987"/>
    </source>
</evidence>
<comment type="subunit">
    <text evidence="2 13">Homodimer.</text>
</comment>
<feature type="binding site" evidence="13">
    <location>
        <position position="161"/>
    </location>
    <ligand>
        <name>ATP</name>
        <dbReference type="ChEBI" id="CHEBI:30616"/>
    </ligand>
</feature>
<organism evidence="17 18">
    <name type="scientific">Carnobacterium divergens DSM 20623</name>
    <dbReference type="NCBI Taxonomy" id="1449336"/>
    <lineage>
        <taxon>Bacteria</taxon>
        <taxon>Bacillati</taxon>
        <taxon>Bacillota</taxon>
        <taxon>Bacilli</taxon>
        <taxon>Lactobacillales</taxon>
        <taxon>Carnobacteriaceae</taxon>
        <taxon>Carnobacterium</taxon>
    </lineage>
</organism>
<feature type="binding site" evidence="13">
    <location>
        <position position="212"/>
    </location>
    <ligand>
        <name>ATP</name>
        <dbReference type="ChEBI" id="CHEBI:30616"/>
    </ligand>
</feature>
<dbReference type="GO" id="GO:0005524">
    <property type="term" value="F:ATP binding"/>
    <property type="evidence" value="ECO:0007669"/>
    <property type="project" value="UniProtKB-UniRule"/>
</dbReference>
<evidence type="ECO:0000256" key="2">
    <source>
        <dbReference type="ARBA" id="ARBA00011738"/>
    </source>
</evidence>
<feature type="domain" description="NAD/GMP synthase" evidence="16">
    <location>
        <begin position="24"/>
        <end position="266"/>
    </location>
</feature>
<keyword evidence="5 13" id="KW-0547">Nucleotide-binding</keyword>
<feature type="binding site" evidence="13">
    <location>
        <position position="53"/>
    </location>
    <ligand>
        <name>Mg(2+)</name>
        <dbReference type="ChEBI" id="CHEBI:18420"/>
    </ligand>
</feature>
<dbReference type="UniPathway" id="UPA00253">
    <property type="reaction ID" value="UER00333"/>
</dbReference>
<evidence type="ECO:0000313" key="18">
    <source>
        <dbReference type="Proteomes" id="UP000051658"/>
    </source>
</evidence>
<keyword evidence="8 13" id="KW-0520">NAD</keyword>
<keyword evidence="3 13" id="KW-0436">Ligase</keyword>
<evidence type="ECO:0000256" key="9">
    <source>
        <dbReference type="ARBA" id="ARBA00051206"/>
    </source>
</evidence>
<dbReference type="InterPro" id="IPR003694">
    <property type="entry name" value="NAD_synthase"/>
</dbReference>
<comment type="catalytic activity">
    <reaction evidence="9 13 15">
        <text>deamido-NAD(+) + NH4(+) + ATP = AMP + diphosphate + NAD(+) + H(+)</text>
        <dbReference type="Rhea" id="RHEA:21188"/>
        <dbReference type="ChEBI" id="CHEBI:15378"/>
        <dbReference type="ChEBI" id="CHEBI:28938"/>
        <dbReference type="ChEBI" id="CHEBI:30616"/>
        <dbReference type="ChEBI" id="CHEBI:33019"/>
        <dbReference type="ChEBI" id="CHEBI:57540"/>
        <dbReference type="ChEBI" id="CHEBI:58437"/>
        <dbReference type="ChEBI" id="CHEBI:456215"/>
        <dbReference type="EC" id="6.3.1.5"/>
    </reaction>
</comment>
<dbReference type="Gene3D" id="3.40.50.620">
    <property type="entry name" value="HUPs"/>
    <property type="match status" value="1"/>
</dbReference>
<evidence type="ECO:0000256" key="7">
    <source>
        <dbReference type="ARBA" id="ARBA00022842"/>
    </source>
</evidence>
<evidence type="ECO:0000256" key="3">
    <source>
        <dbReference type="ARBA" id="ARBA00022598"/>
    </source>
</evidence>
<evidence type="ECO:0000256" key="13">
    <source>
        <dbReference type="HAMAP-Rule" id="MF_00193"/>
    </source>
</evidence>
<dbReference type="PATRIC" id="fig|1449336.4.peg.134"/>
<feature type="binding site" evidence="13">
    <location>
        <position position="181"/>
    </location>
    <ligand>
        <name>deamido-NAD(+)</name>
        <dbReference type="ChEBI" id="CHEBI:58437"/>
        <note>ligand shared between two neighboring subunits</note>
    </ligand>
</feature>
<dbReference type="GeneID" id="89588129"/>
<feature type="binding site" description="in other chain" evidence="13">
    <location>
        <position position="141"/>
    </location>
    <ligand>
        <name>deamido-NAD(+)</name>
        <dbReference type="ChEBI" id="CHEBI:58437"/>
        <note>ligand shared between two neighboring subunits</note>
    </ligand>
</feature>
<evidence type="ECO:0000256" key="4">
    <source>
        <dbReference type="ARBA" id="ARBA00022723"/>
    </source>
</evidence>
<dbReference type="GO" id="GO:0009435">
    <property type="term" value="P:NAD+ biosynthetic process"/>
    <property type="evidence" value="ECO:0007669"/>
    <property type="project" value="UniProtKB-UniRule"/>
</dbReference>
<dbReference type="InterPro" id="IPR022926">
    <property type="entry name" value="NH(3)-dep_NAD(+)_synth"/>
</dbReference>
<dbReference type="EMBL" id="JQBS01000007">
    <property type="protein sequence ID" value="KRN57155.1"/>
    <property type="molecule type" value="Genomic_DNA"/>
</dbReference>